<keyword evidence="2" id="KW-1185">Reference proteome</keyword>
<evidence type="ECO:0000313" key="2">
    <source>
        <dbReference type="Proteomes" id="UP000539642"/>
    </source>
</evidence>
<name>A0A840UQM2_9BACT</name>
<accession>A0A840UQM2</accession>
<dbReference type="RefSeq" id="WP_183348228.1">
    <property type="nucleotide sequence ID" value="NZ_JACHEO010000002.1"/>
</dbReference>
<proteinExistence type="predicted"/>
<organism evidence="1 2">
    <name type="scientific">Desulfoprunum benzoelyticum</name>
    <dbReference type="NCBI Taxonomy" id="1506996"/>
    <lineage>
        <taxon>Bacteria</taxon>
        <taxon>Pseudomonadati</taxon>
        <taxon>Thermodesulfobacteriota</taxon>
        <taxon>Desulfobulbia</taxon>
        <taxon>Desulfobulbales</taxon>
        <taxon>Desulfobulbaceae</taxon>
        <taxon>Desulfoprunum</taxon>
    </lineage>
</organism>
<gene>
    <name evidence="1" type="ORF">HNQ81_000633</name>
</gene>
<comment type="caution">
    <text evidence="1">The sequence shown here is derived from an EMBL/GenBank/DDBJ whole genome shotgun (WGS) entry which is preliminary data.</text>
</comment>
<dbReference type="AlphaFoldDB" id="A0A840UQM2"/>
<evidence type="ECO:0008006" key="3">
    <source>
        <dbReference type="Google" id="ProtNLM"/>
    </source>
</evidence>
<reference evidence="1 2" key="1">
    <citation type="submission" date="2020-08" db="EMBL/GenBank/DDBJ databases">
        <title>Genomic Encyclopedia of Type Strains, Phase IV (KMG-IV): sequencing the most valuable type-strain genomes for metagenomic binning, comparative biology and taxonomic classification.</title>
        <authorList>
            <person name="Goeker M."/>
        </authorList>
    </citation>
    <scope>NUCLEOTIDE SEQUENCE [LARGE SCALE GENOMIC DNA]</scope>
    <source>
        <strain evidence="1 2">DSM 28570</strain>
    </source>
</reference>
<dbReference type="Proteomes" id="UP000539642">
    <property type="component" value="Unassembled WGS sequence"/>
</dbReference>
<evidence type="ECO:0000313" key="1">
    <source>
        <dbReference type="EMBL" id="MBB5346923.1"/>
    </source>
</evidence>
<dbReference type="EMBL" id="JACHEO010000002">
    <property type="protein sequence ID" value="MBB5346923.1"/>
    <property type="molecule type" value="Genomic_DNA"/>
</dbReference>
<sequence length="86" mass="9918">MDNSALSPSQICFGLDLELDRRSFSCFLQLAGNREFADILAARVDSDEIEQFVDMFTGLLRKHISESEYHHHFLHDDSHHHDESEG</sequence>
<protein>
    <recommendedName>
        <fullName evidence="3">Cytoplasmic protein</fullName>
    </recommendedName>
</protein>